<dbReference type="AlphaFoldDB" id="A0ABD5S279"/>
<feature type="domain" description="Response regulatory" evidence="2">
    <location>
        <begin position="1"/>
        <end position="108"/>
    </location>
</feature>
<dbReference type="PROSITE" id="PS50110">
    <property type="entry name" value="RESPONSE_REGULATORY"/>
    <property type="match status" value="1"/>
</dbReference>
<dbReference type="Pfam" id="PF00072">
    <property type="entry name" value="Response_reg"/>
    <property type="match status" value="1"/>
</dbReference>
<dbReference type="Proteomes" id="UP001596328">
    <property type="component" value="Unassembled WGS sequence"/>
</dbReference>
<protein>
    <submittedName>
        <fullName evidence="3">Response regulator</fullName>
    </submittedName>
</protein>
<keyword evidence="1" id="KW-0597">Phosphoprotein</keyword>
<gene>
    <name evidence="3" type="ORF">ACFQE1_13270</name>
</gene>
<dbReference type="InterPro" id="IPR001789">
    <property type="entry name" value="Sig_transdc_resp-reg_receiver"/>
</dbReference>
<comment type="caution">
    <text evidence="3">The sequence shown here is derived from an EMBL/GenBank/DDBJ whole genome shotgun (WGS) entry which is preliminary data.</text>
</comment>
<feature type="modified residue" description="4-aspartylphosphate" evidence="1">
    <location>
        <position position="49"/>
    </location>
</feature>
<dbReference type="InterPro" id="IPR011006">
    <property type="entry name" value="CheY-like_superfamily"/>
</dbReference>
<feature type="non-terminal residue" evidence="3">
    <location>
        <position position="108"/>
    </location>
</feature>
<accession>A0ABD5S279</accession>
<dbReference type="PANTHER" id="PTHR42872:SF3">
    <property type="entry name" value="PROTEIN-GLUTAMATE METHYLESTERASE_PROTEIN-GLUTAMINE GLUTAMINASE 1"/>
    <property type="match status" value="1"/>
</dbReference>
<keyword evidence="4" id="KW-1185">Reference proteome</keyword>
<evidence type="ECO:0000313" key="3">
    <source>
        <dbReference type="EMBL" id="MFC6725322.1"/>
    </source>
</evidence>
<name>A0ABD5S279_9EURY</name>
<evidence type="ECO:0000313" key="4">
    <source>
        <dbReference type="Proteomes" id="UP001596328"/>
    </source>
</evidence>
<reference evidence="3 4" key="1">
    <citation type="journal article" date="2019" name="Int. J. Syst. Evol. Microbiol.">
        <title>The Global Catalogue of Microorganisms (GCM) 10K type strain sequencing project: providing services to taxonomists for standard genome sequencing and annotation.</title>
        <authorList>
            <consortium name="The Broad Institute Genomics Platform"/>
            <consortium name="The Broad Institute Genome Sequencing Center for Infectious Disease"/>
            <person name="Wu L."/>
            <person name="Ma J."/>
        </authorList>
    </citation>
    <scope>NUCLEOTIDE SEQUENCE [LARGE SCALE GENOMIC DNA]</scope>
    <source>
        <strain evidence="3 4">NBRC 111368</strain>
    </source>
</reference>
<dbReference type="SUPFAM" id="SSF52172">
    <property type="entry name" value="CheY-like"/>
    <property type="match status" value="1"/>
</dbReference>
<dbReference type="PANTHER" id="PTHR42872">
    <property type="entry name" value="PROTEIN-GLUTAMATE METHYLESTERASE/PROTEIN-GLUTAMINE GLUTAMINASE"/>
    <property type="match status" value="1"/>
</dbReference>
<dbReference type="SMART" id="SM00448">
    <property type="entry name" value="REC"/>
    <property type="match status" value="1"/>
</dbReference>
<evidence type="ECO:0000259" key="2">
    <source>
        <dbReference type="PROSITE" id="PS50110"/>
    </source>
</evidence>
<proteinExistence type="predicted"/>
<sequence>MLVVDDSEFVRSIVREAVEGAGHEVVEAADGREAVRTALGEEPDVITMDVEMPRMNGLEAVQAIMSSRPTPTLMLSSHTERGASVTLDALSAGAVDFLPKPDGEADRE</sequence>
<dbReference type="Gene3D" id="3.40.50.2300">
    <property type="match status" value="1"/>
</dbReference>
<organism evidence="3 4">
    <name type="scientific">Halobium palmae</name>
    <dbReference type="NCBI Taxonomy" id="1776492"/>
    <lineage>
        <taxon>Archaea</taxon>
        <taxon>Methanobacteriati</taxon>
        <taxon>Methanobacteriota</taxon>
        <taxon>Stenosarchaea group</taxon>
        <taxon>Halobacteria</taxon>
        <taxon>Halobacteriales</taxon>
        <taxon>Haloferacaceae</taxon>
        <taxon>Halobium</taxon>
    </lineage>
</organism>
<dbReference type="EMBL" id="JBHSWU010000476">
    <property type="protein sequence ID" value="MFC6725322.1"/>
    <property type="molecule type" value="Genomic_DNA"/>
</dbReference>
<evidence type="ECO:0000256" key="1">
    <source>
        <dbReference type="PROSITE-ProRule" id="PRU00169"/>
    </source>
</evidence>
<dbReference type="CDD" id="cd17541">
    <property type="entry name" value="REC_CheB-like"/>
    <property type="match status" value="1"/>
</dbReference>